<sequence length="216" mass="24157">MKTFLKQISFIMAVLCSLIGWFAIGCEQPKEQIFIHSSDVGDCQIEGSLRYDPTKDTYTLKGAGFNLWGENDAFYYAWKEVEGDFVLTADVAFGRKKENSNGHRKLGLQIRETLDADSPYADIAVHGDGLTSLQYRLTKGGDTQQIKSDNQTPAQIQIERKGNIIIVRTDSNITSIRAKDGEVEIQLPAKCYVGLFICSHEDYISETAYFSGIVLH</sequence>
<dbReference type="AlphaFoldDB" id="A0A5J4QXQ9"/>
<dbReference type="PROSITE" id="PS51257">
    <property type="entry name" value="PROKAR_LIPOPROTEIN"/>
    <property type="match status" value="1"/>
</dbReference>
<gene>
    <name evidence="1" type="ORF">EZS27_024802</name>
</gene>
<proteinExistence type="predicted"/>
<dbReference type="EMBL" id="SNRY01002238">
    <property type="protein sequence ID" value="KAA6326048.1"/>
    <property type="molecule type" value="Genomic_DNA"/>
</dbReference>
<comment type="caution">
    <text evidence="1">The sequence shown here is derived from an EMBL/GenBank/DDBJ whole genome shotgun (WGS) entry which is preliminary data.</text>
</comment>
<protein>
    <recommendedName>
        <fullName evidence="2">Lipoprotein</fullName>
    </recommendedName>
</protein>
<accession>A0A5J4QXQ9</accession>
<evidence type="ECO:0000313" key="1">
    <source>
        <dbReference type="EMBL" id="KAA6326048.1"/>
    </source>
</evidence>
<evidence type="ECO:0008006" key="2">
    <source>
        <dbReference type="Google" id="ProtNLM"/>
    </source>
</evidence>
<reference evidence="1" key="1">
    <citation type="submission" date="2019-03" db="EMBL/GenBank/DDBJ databases">
        <title>Single cell metagenomics reveals metabolic interactions within the superorganism composed of flagellate Streblomastix strix and complex community of Bacteroidetes bacteria on its surface.</title>
        <authorList>
            <person name="Treitli S.C."/>
            <person name="Kolisko M."/>
            <person name="Husnik F."/>
            <person name="Keeling P."/>
            <person name="Hampl V."/>
        </authorList>
    </citation>
    <scope>NUCLEOTIDE SEQUENCE</scope>
    <source>
        <strain evidence="1">STM</strain>
    </source>
</reference>
<name>A0A5J4QXQ9_9ZZZZ</name>
<organism evidence="1">
    <name type="scientific">termite gut metagenome</name>
    <dbReference type="NCBI Taxonomy" id="433724"/>
    <lineage>
        <taxon>unclassified sequences</taxon>
        <taxon>metagenomes</taxon>
        <taxon>organismal metagenomes</taxon>
    </lineage>
</organism>